<dbReference type="InterPro" id="IPR013785">
    <property type="entry name" value="Aldolase_TIM"/>
</dbReference>
<evidence type="ECO:0000256" key="5">
    <source>
        <dbReference type="ARBA" id="ARBA00005359"/>
    </source>
</evidence>
<proteinExistence type="inferred from homology"/>
<dbReference type="CDD" id="cd04738">
    <property type="entry name" value="DHOD_2_like"/>
    <property type="match status" value="1"/>
</dbReference>
<evidence type="ECO:0000256" key="13">
    <source>
        <dbReference type="ARBA" id="ARBA00048639"/>
    </source>
</evidence>
<evidence type="ECO:0000256" key="3">
    <source>
        <dbReference type="ARBA" id="ARBA00004370"/>
    </source>
</evidence>
<keyword evidence="12" id="KW-0472">Membrane</keyword>
<evidence type="ECO:0000256" key="6">
    <source>
        <dbReference type="ARBA" id="ARBA00012791"/>
    </source>
</evidence>
<comment type="cofactor">
    <cofactor evidence="1">
        <name>FMN</name>
        <dbReference type="ChEBI" id="CHEBI:58210"/>
    </cofactor>
</comment>
<dbReference type="NCBIfam" id="TIGR01036">
    <property type="entry name" value="pyrD_sub2"/>
    <property type="match status" value="1"/>
</dbReference>
<dbReference type="RefSeq" id="WP_380972158.1">
    <property type="nucleotide sequence ID" value="NZ_JBHTEF010000001.1"/>
</dbReference>
<comment type="subcellular location">
    <subcellularLocation>
        <location evidence="3">Membrane</location>
    </subcellularLocation>
</comment>
<feature type="domain" description="Dihydroorotate dehydrogenase catalytic" evidence="15">
    <location>
        <begin position="86"/>
        <end position="363"/>
    </location>
</feature>
<dbReference type="PROSITE" id="PS00911">
    <property type="entry name" value="DHODEHASE_1"/>
    <property type="match status" value="1"/>
</dbReference>
<evidence type="ECO:0000256" key="14">
    <source>
        <dbReference type="NCBIfam" id="TIGR01036"/>
    </source>
</evidence>
<keyword evidence="11 16" id="KW-0560">Oxidoreductase</keyword>
<keyword evidence="10" id="KW-0665">Pyrimidine biosynthesis</keyword>
<comment type="function">
    <text evidence="2">Catalyzes the conversion of dihydroorotate to orotate with quinone as electron acceptor.</text>
</comment>
<dbReference type="PROSITE" id="PS00912">
    <property type="entry name" value="DHODEHASE_2"/>
    <property type="match status" value="1"/>
</dbReference>
<dbReference type="GO" id="GO:0106430">
    <property type="term" value="F:dihydroorotate dehydrogenase (quinone) activity"/>
    <property type="evidence" value="ECO:0007669"/>
    <property type="project" value="UniProtKB-EC"/>
</dbReference>
<keyword evidence="9" id="KW-0288">FMN</keyword>
<dbReference type="PANTHER" id="PTHR48109:SF4">
    <property type="entry name" value="DIHYDROOROTATE DEHYDROGENASE (QUINONE), MITOCHONDRIAL"/>
    <property type="match status" value="1"/>
</dbReference>
<dbReference type="EC" id="1.3.5.2" evidence="6 14"/>
<dbReference type="Proteomes" id="UP001596527">
    <property type="component" value="Unassembled WGS sequence"/>
</dbReference>
<dbReference type="Pfam" id="PF01180">
    <property type="entry name" value="DHO_dh"/>
    <property type="match status" value="1"/>
</dbReference>
<comment type="catalytic activity">
    <reaction evidence="13">
        <text>(S)-dihydroorotate + a quinone = orotate + a quinol</text>
        <dbReference type="Rhea" id="RHEA:30187"/>
        <dbReference type="ChEBI" id="CHEBI:24646"/>
        <dbReference type="ChEBI" id="CHEBI:30839"/>
        <dbReference type="ChEBI" id="CHEBI:30864"/>
        <dbReference type="ChEBI" id="CHEBI:132124"/>
        <dbReference type="EC" id="1.3.5.2"/>
    </reaction>
</comment>
<keyword evidence="17" id="KW-1185">Reference proteome</keyword>
<comment type="caution">
    <text evidence="16">The sequence shown here is derived from an EMBL/GenBank/DDBJ whole genome shotgun (WGS) entry which is preliminary data.</text>
</comment>
<evidence type="ECO:0000256" key="7">
    <source>
        <dbReference type="ARBA" id="ARBA00018366"/>
    </source>
</evidence>
<evidence type="ECO:0000256" key="4">
    <source>
        <dbReference type="ARBA" id="ARBA00005161"/>
    </source>
</evidence>
<evidence type="ECO:0000313" key="16">
    <source>
        <dbReference type="EMBL" id="MFC7580290.1"/>
    </source>
</evidence>
<name>A0ABW2SK99_9ACTO</name>
<evidence type="ECO:0000256" key="12">
    <source>
        <dbReference type="ARBA" id="ARBA00023136"/>
    </source>
</evidence>
<evidence type="ECO:0000256" key="11">
    <source>
        <dbReference type="ARBA" id="ARBA00023002"/>
    </source>
</evidence>
<keyword evidence="8" id="KW-0285">Flavoprotein</keyword>
<comment type="pathway">
    <text evidence="4">Pyrimidine metabolism; UMP biosynthesis via de novo pathway; orotate from (S)-dihydroorotate (quinone route): step 1/1.</text>
</comment>
<dbReference type="PANTHER" id="PTHR48109">
    <property type="entry name" value="DIHYDROOROTATE DEHYDROGENASE (QUINONE), MITOCHONDRIAL-RELATED"/>
    <property type="match status" value="1"/>
</dbReference>
<evidence type="ECO:0000256" key="10">
    <source>
        <dbReference type="ARBA" id="ARBA00022975"/>
    </source>
</evidence>
<reference evidence="17" key="1">
    <citation type="journal article" date="2019" name="Int. J. Syst. Evol. Microbiol.">
        <title>The Global Catalogue of Microorganisms (GCM) 10K type strain sequencing project: providing services to taxonomists for standard genome sequencing and annotation.</title>
        <authorList>
            <consortium name="The Broad Institute Genomics Platform"/>
            <consortium name="The Broad Institute Genome Sequencing Center for Infectious Disease"/>
            <person name="Wu L."/>
            <person name="Ma J."/>
        </authorList>
    </citation>
    <scope>NUCLEOTIDE SEQUENCE [LARGE SCALE GENOMIC DNA]</scope>
    <source>
        <strain evidence="17">CCUG 56698</strain>
    </source>
</reference>
<evidence type="ECO:0000256" key="9">
    <source>
        <dbReference type="ARBA" id="ARBA00022643"/>
    </source>
</evidence>
<dbReference type="Gene3D" id="3.20.20.70">
    <property type="entry name" value="Aldolase class I"/>
    <property type="match status" value="1"/>
</dbReference>
<dbReference type="InterPro" id="IPR001295">
    <property type="entry name" value="Dihydroorotate_DH_CS"/>
</dbReference>
<dbReference type="InterPro" id="IPR005720">
    <property type="entry name" value="Dihydroorotate_DH_cat"/>
</dbReference>
<organism evidence="16 17">
    <name type="scientific">Schaalia naturae</name>
    <dbReference type="NCBI Taxonomy" id="635203"/>
    <lineage>
        <taxon>Bacteria</taxon>
        <taxon>Bacillati</taxon>
        <taxon>Actinomycetota</taxon>
        <taxon>Actinomycetes</taxon>
        <taxon>Actinomycetales</taxon>
        <taxon>Actinomycetaceae</taxon>
        <taxon>Schaalia</taxon>
    </lineage>
</organism>
<gene>
    <name evidence="16" type="ORF">ACFQWG_03505</name>
</gene>
<dbReference type="NCBIfam" id="NF003652">
    <property type="entry name" value="PRK05286.2-5"/>
    <property type="match status" value="1"/>
</dbReference>
<evidence type="ECO:0000256" key="8">
    <source>
        <dbReference type="ARBA" id="ARBA00022630"/>
    </source>
</evidence>
<dbReference type="SUPFAM" id="SSF51395">
    <property type="entry name" value="FMN-linked oxidoreductases"/>
    <property type="match status" value="1"/>
</dbReference>
<protein>
    <recommendedName>
        <fullName evidence="7 14">Dihydroorotate dehydrogenase (quinone)</fullName>
        <ecNumber evidence="6 14">1.3.5.2</ecNumber>
    </recommendedName>
</protein>
<accession>A0ABW2SK99</accession>
<evidence type="ECO:0000313" key="17">
    <source>
        <dbReference type="Proteomes" id="UP001596527"/>
    </source>
</evidence>
<evidence type="ECO:0000256" key="1">
    <source>
        <dbReference type="ARBA" id="ARBA00001917"/>
    </source>
</evidence>
<dbReference type="InterPro" id="IPR050074">
    <property type="entry name" value="DHO_dehydrogenase"/>
</dbReference>
<sequence length="365" mass="38755">MSMSVYTCAFDTVIRHIDAERAHELGLGAVSLAGRIPPVRALLRSTLGHLEAEPAPTTATGTPGGRMLAGRDTRRRPARIGARTVPGRLGLAAGMDKDAAAVLGMCALGFAFVEIGTVTPRPQPGNEAPRMWRLLDERGVRNRMGFNNLGAPAAAEALRRLRATRSGRAAIVGANIGRNKSTPEDRAADDYRACACLLAPWADFIVVNVSSPNTPGLRGLQTVDRLRAVLEAARLGCEQGDPRRRVPLFVKIAPDLSDREILDITALTGELGLEGVVATNTTTDHDLGGGGVSGQPLFPRALEVVRLVGSRLEDDQTLIATGGIGTPDQARQMLDAGADLLEAFTAFIYEGPSWPGRMNKALADY</sequence>
<dbReference type="InterPro" id="IPR005719">
    <property type="entry name" value="Dihydroorotate_DH_2"/>
</dbReference>
<dbReference type="EMBL" id="JBHTEF010000001">
    <property type="protein sequence ID" value="MFC7580290.1"/>
    <property type="molecule type" value="Genomic_DNA"/>
</dbReference>
<evidence type="ECO:0000259" key="15">
    <source>
        <dbReference type="Pfam" id="PF01180"/>
    </source>
</evidence>
<comment type="similarity">
    <text evidence="5">Belongs to the dihydroorotate dehydrogenase family. Type 2 subfamily.</text>
</comment>
<evidence type="ECO:0000256" key="2">
    <source>
        <dbReference type="ARBA" id="ARBA00003125"/>
    </source>
</evidence>